<dbReference type="EMBL" id="JAMPKX010000001">
    <property type="protein sequence ID" value="MEP0945708.1"/>
    <property type="molecule type" value="Genomic_DNA"/>
</dbReference>
<dbReference type="PANTHER" id="PTHR34218">
    <property type="entry name" value="PEPTIDASE S45 PENICILLIN AMIDASE"/>
    <property type="match status" value="1"/>
</dbReference>
<comment type="caution">
    <text evidence="2">The sequence shown here is derived from an EMBL/GenBank/DDBJ whole genome shotgun (WGS) entry which is preliminary data.</text>
</comment>
<sequence>MMLTQKLAMVGHPWLGLRWGLCRGVALLLGVVMMVTIGFCSPSSAQSSPEILWDTYGVPHIHSRDTQGLFYAFGWAQMQSHADLLLRLYGQARGRAAEYWGEDYRDSDVWVRTMGIPERAAEWYTAQNPDFRADLEAFAAGVNAYAQTHGDRIDQAFAQILPVTAIDVLAHQQRVLHFTFVVNPEEVADLALEAGDESARSPVRPLPPPGFLRLPHGAASSRGDLCAHAAKSSGRPQSHHCW</sequence>
<dbReference type="PANTHER" id="PTHR34218:SF3">
    <property type="entry name" value="ACYL-HOMOSERINE LACTONE ACYLASE PVDQ"/>
    <property type="match status" value="1"/>
</dbReference>
<reference evidence="2 3" key="1">
    <citation type="submission" date="2022-04" db="EMBL/GenBank/DDBJ databases">
        <title>Positive selection, recombination, and allopatry shape intraspecific diversity of widespread and dominant cyanobacteria.</title>
        <authorList>
            <person name="Wei J."/>
            <person name="Shu W."/>
            <person name="Hu C."/>
        </authorList>
    </citation>
    <scope>NUCLEOTIDE SEQUENCE [LARGE SCALE GENOMIC DNA]</scope>
    <source>
        <strain evidence="2 3">DQ-A4</strain>
    </source>
</reference>
<dbReference type="InterPro" id="IPR023343">
    <property type="entry name" value="Penicillin_amidase_dom1"/>
</dbReference>
<dbReference type="SUPFAM" id="SSF56235">
    <property type="entry name" value="N-terminal nucleophile aminohydrolases (Ntn hydrolases)"/>
    <property type="match status" value="1"/>
</dbReference>
<evidence type="ECO:0000313" key="2">
    <source>
        <dbReference type="EMBL" id="MEP0945708.1"/>
    </source>
</evidence>
<protein>
    <submittedName>
        <fullName evidence="2">Penicillin acylase family protein</fullName>
    </submittedName>
</protein>
<name>A0ABV0K198_9CYAN</name>
<evidence type="ECO:0000313" key="3">
    <source>
        <dbReference type="Proteomes" id="UP001482513"/>
    </source>
</evidence>
<proteinExistence type="inferred from homology"/>
<accession>A0ABV0K198</accession>
<dbReference type="Pfam" id="PF01804">
    <property type="entry name" value="Penicil_amidase"/>
    <property type="match status" value="1"/>
</dbReference>
<dbReference type="InterPro" id="IPR002692">
    <property type="entry name" value="S45"/>
</dbReference>
<dbReference type="Proteomes" id="UP001482513">
    <property type="component" value="Unassembled WGS sequence"/>
</dbReference>
<gene>
    <name evidence="2" type="ORF">NC992_02380</name>
</gene>
<dbReference type="Gene3D" id="1.10.439.10">
    <property type="entry name" value="Penicillin Amidohydrolase, domain 1"/>
    <property type="match status" value="1"/>
</dbReference>
<dbReference type="InterPro" id="IPR029055">
    <property type="entry name" value="Ntn_hydrolases_N"/>
</dbReference>
<keyword evidence="3" id="KW-1185">Reference proteome</keyword>
<organism evidence="2 3">
    <name type="scientific">Leptolyngbya subtilissima DQ-A4</name>
    <dbReference type="NCBI Taxonomy" id="2933933"/>
    <lineage>
        <taxon>Bacteria</taxon>
        <taxon>Bacillati</taxon>
        <taxon>Cyanobacteriota</taxon>
        <taxon>Cyanophyceae</taxon>
        <taxon>Leptolyngbyales</taxon>
        <taxon>Leptolyngbyaceae</taxon>
        <taxon>Leptolyngbya group</taxon>
        <taxon>Leptolyngbya</taxon>
    </lineage>
</organism>
<comment type="similarity">
    <text evidence="1">Belongs to the peptidase S45 family.</text>
</comment>
<evidence type="ECO:0000256" key="1">
    <source>
        <dbReference type="ARBA" id="ARBA00006586"/>
    </source>
</evidence>